<dbReference type="RefSeq" id="WP_220198777.1">
    <property type="nucleotide sequence ID" value="NZ_BNJF01000006.1"/>
</dbReference>
<protein>
    <recommendedName>
        <fullName evidence="1">Card1 endonuclease domain-containing protein</fullName>
    </recommendedName>
</protein>
<evidence type="ECO:0000259" key="1">
    <source>
        <dbReference type="Pfam" id="PF09002"/>
    </source>
</evidence>
<dbReference type="GO" id="GO:0003676">
    <property type="term" value="F:nucleic acid binding"/>
    <property type="evidence" value="ECO:0007669"/>
    <property type="project" value="InterPro"/>
</dbReference>
<dbReference type="EMBL" id="BNJF01000006">
    <property type="protein sequence ID" value="GHO49665.1"/>
    <property type="molecule type" value="Genomic_DNA"/>
</dbReference>
<dbReference type="AlphaFoldDB" id="A0A8J3IAA6"/>
<sequence length="387" mass="43455">MGEKKKALLIIAGGRALPDAIAFFYVKPEIVVYIKSEEGWDFEKGFIDVVESSSICKECQPISDINAYSLAAGQKACEQAIQLYPEADWTITIGAGPKVTGIAAYEFAKQRNIPCLYISTLYDKLVSVERDVIVEAPAETFHPNVEMYMKLYHRTCSPHHMEKIPKYRSLVESWSHIANELALSKYTADFTVVMHDKKVGEIGFISDPDLAASPLLELLSNTYKLIKLDTDATGSITCQFTSPAAAQFLGTGDWLELYAWNEVPTIVDGKRFVDDHQRAWYVSDGQAKKELDLLIMYKAQIIIGECKTGKGAFGSNHIDKLHSISHWLGGRAVTKLLITDQPKSRRSYQSLKDLAHQLGVVIITREDLPQLRDVLKRQIERPTFPRI</sequence>
<proteinExistence type="predicted"/>
<accession>A0A8J3IAA6</accession>
<evidence type="ECO:0000313" key="3">
    <source>
        <dbReference type="Proteomes" id="UP000612362"/>
    </source>
</evidence>
<keyword evidence="3" id="KW-1185">Reference proteome</keyword>
<dbReference type="Gene3D" id="3.40.50.10770">
    <property type="entry name" value="Hypothetical protein VC1899 like domain (Restriction endonuclease-like)"/>
    <property type="match status" value="1"/>
</dbReference>
<reference evidence="2" key="1">
    <citation type="submission" date="2020-10" db="EMBL/GenBank/DDBJ databases">
        <title>Taxonomic study of unclassified bacteria belonging to the class Ktedonobacteria.</title>
        <authorList>
            <person name="Yabe S."/>
            <person name="Wang C.M."/>
            <person name="Zheng Y."/>
            <person name="Sakai Y."/>
            <person name="Cavaletti L."/>
            <person name="Monciardini P."/>
            <person name="Donadio S."/>
        </authorList>
    </citation>
    <scope>NUCLEOTIDE SEQUENCE</scope>
    <source>
        <strain evidence="2">SOSP1-1</strain>
    </source>
</reference>
<dbReference type="InterPro" id="IPR011335">
    <property type="entry name" value="Restrct_endonuc-II-like"/>
</dbReference>
<dbReference type="InterPro" id="IPR011856">
    <property type="entry name" value="tRNA_endonuc-like_dom_sf"/>
</dbReference>
<organism evidence="2 3">
    <name type="scientific">Ktedonospora formicarum</name>
    <dbReference type="NCBI Taxonomy" id="2778364"/>
    <lineage>
        <taxon>Bacteria</taxon>
        <taxon>Bacillati</taxon>
        <taxon>Chloroflexota</taxon>
        <taxon>Ktedonobacteria</taxon>
        <taxon>Ktedonobacterales</taxon>
        <taxon>Ktedonobacteraceae</taxon>
        <taxon>Ktedonospora</taxon>
    </lineage>
</organism>
<dbReference type="SUPFAM" id="SSF52980">
    <property type="entry name" value="Restriction endonuclease-like"/>
    <property type="match status" value="1"/>
</dbReference>
<feature type="domain" description="Card1 endonuclease" evidence="1">
    <location>
        <begin position="249"/>
        <end position="377"/>
    </location>
</feature>
<dbReference type="InterPro" id="IPR015093">
    <property type="entry name" value="Card1_endonucl_dom"/>
</dbReference>
<comment type="caution">
    <text evidence="2">The sequence shown here is derived from an EMBL/GenBank/DDBJ whole genome shotgun (WGS) entry which is preliminary data.</text>
</comment>
<name>A0A8J3IAA6_9CHLR</name>
<dbReference type="Pfam" id="PF09002">
    <property type="entry name" value="Card1_endonuc"/>
    <property type="match status" value="1"/>
</dbReference>
<dbReference type="Gene3D" id="3.40.1350.10">
    <property type="match status" value="1"/>
</dbReference>
<evidence type="ECO:0000313" key="2">
    <source>
        <dbReference type="EMBL" id="GHO49665.1"/>
    </source>
</evidence>
<dbReference type="Proteomes" id="UP000612362">
    <property type="component" value="Unassembled WGS sequence"/>
</dbReference>
<gene>
    <name evidence="2" type="ORF">KSX_78280</name>
</gene>